<dbReference type="Gene3D" id="3.40.50.150">
    <property type="entry name" value="Vaccinia Virus protein VP39"/>
    <property type="match status" value="1"/>
</dbReference>
<reference evidence="6" key="1">
    <citation type="submission" date="2024-03" db="EMBL/GenBank/DDBJ databases">
        <title>Complete genome sequence of Mycoplasma gypis type strain B1/T1.</title>
        <authorList>
            <person name="Spergser J."/>
        </authorList>
    </citation>
    <scope>NUCLEOTIDE SEQUENCE [LARGE SCALE GENOMIC DNA]</scope>
    <source>
        <strain evidence="6">B1/T1</strain>
    </source>
</reference>
<feature type="binding site" evidence="4">
    <location>
        <position position="302"/>
    </location>
    <ligand>
        <name>S-adenosyl-L-methionine</name>
        <dbReference type="ChEBI" id="CHEBI:59789"/>
    </ligand>
</feature>
<dbReference type="GO" id="GO:0032259">
    <property type="term" value="P:methylation"/>
    <property type="evidence" value="ECO:0007669"/>
    <property type="project" value="UniProtKB-KW"/>
</dbReference>
<evidence type="ECO:0000256" key="3">
    <source>
        <dbReference type="ARBA" id="ARBA00022691"/>
    </source>
</evidence>
<comment type="similarity">
    <text evidence="4">Belongs to the class I-like SAM-binding methyltransferase superfamily. RNA M5U methyltransferase family.</text>
</comment>
<dbReference type="InterPro" id="IPR012340">
    <property type="entry name" value="NA-bd_OB-fold"/>
</dbReference>
<feature type="active site" description="Nucleophile" evidence="4">
    <location>
        <position position="399"/>
    </location>
</feature>
<dbReference type="Gene3D" id="2.40.50.140">
    <property type="entry name" value="Nucleic acid-binding proteins"/>
    <property type="match status" value="1"/>
</dbReference>
<evidence type="ECO:0000259" key="5">
    <source>
        <dbReference type="PROSITE" id="PS50926"/>
    </source>
</evidence>
<dbReference type="EMBL" id="CP148066">
    <property type="protein sequence ID" value="WXL28372.1"/>
    <property type="molecule type" value="Genomic_DNA"/>
</dbReference>
<protein>
    <submittedName>
        <fullName evidence="6">23S rRNA (Uracil(1939)-C(5))-methyltransferase RlmD</fullName>
        <ecNumber evidence="6">2.1.1.190</ecNumber>
    </submittedName>
</protein>
<accession>A0ABZ2RPH2</accession>
<dbReference type="SUPFAM" id="SSF50249">
    <property type="entry name" value="Nucleic acid-binding proteins"/>
    <property type="match status" value="1"/>
</dbReference>
<dbReference type="RefSeq" id="WP_205499283.1">
    <property type="nucleotide sequence ID" value="NZ_CP148066.1"/>
</dbReference>
<dbReference type="InterPro" id="IPR002792">
    <property type="entry name" value="TRAM_dom"/>
</dbReference>
<keyword evidence="1 4" id="KW-0489">Methyltransferase</keyword>
<dbReference type="EC" id="2.1.1.190" evidence="6"/>
<feature type="binding site" evidence="4">
    <location>
        <position position="323"/>
    </location>
    <ligand>
        <name>S-adenosyl-L-methionine</name>
        <dbReference type="ChEBI" id="CHEBI:59789"/>
    </ligand>
</feature>
<evidence type="ECO:0000256" key="2">
    <source>
        <dbReference type="ARBA" id="ARBA00022679"/>
    </source>
</evidence>
<dbReference type="CDD" id="cd02440">
    <property type="entry name" value="AdoMet_MTases"/>
    <property type="match status" value="1"/>
</dbReference>
<dbReference type="Proteomes" id="UP001460679">
    <property type="component" value="Chromosome"/>
</dbReference>
<sequence>MYTIGQILKNQIASEYTYEGMGAIRKETYSIFVYGLLEGEEADIKITKANSKYAFAEIDKLHKKSPLRTLDFNDDLMKTGANPLAILPYEEQLKFKDNVVSYLLKRQLNKELSKPIVPSKKQWHYRNKVVVFLEKQKIYKMGLLRRNSHKIIEIKDYKLANEKINDILKWISFNINNFTFETEITTIALRYSEENDATQVIFVTKSKNKINTDFLNSLKEKFPYIQSIMHNIKNLKNKDDLLGVEWKNIFGENYITEKLKNFKFDILWNAFFQVNKYQAVSMFENLVSKLELNTDDIVLDAYCGTGTITSFLAQKAQKVIGIDISEASIQNAINSKQINNIPNVDFYCGDVDKTIKELKKQNKMNFSCIVMDPPRSGITDDFIKTIDFVKPKKLGYISCNPHTLIRDLVKLEKIGYEVVFIQNHDMFPQTNHIETVTFLIKKED</sequence>
<evidence type="ECO:0000256" key="1">
    <source>
        <dbReference type="ARBA" id="ARBA00022603"/>
    </source>
</evidence>
<keyword evidence="7" id="KW-1185">Reference proteome</keyword>
<keyword evidence="3 4" id="KW-0949">S-adenosyl-L-methionine</keyword>
<keyword evidence="2 4" id="KW-0808">Transferase</keyword>
<dbReference type="PANTHER" id="PTHR11061:SF30">
    <property type="entry name" value="TRNA (URACIL(54)-C(5))-METHYLTRANSFERASE"/>
    <property type="match status" value="1"/>
</dbReference>
<name>A0ABZ2RPH2_9BACT</name>
<dbReference type="GO" id="GO:0008168">
    <property type="term" value="F:methyltransferase activity"/>
    <property type="evidence" value="ECO:0007669"/>
    <property type="project" value="UniProtKB-KW"/>
</dbReference>
<gene>
    <name evidence="6" type="primary">rlmD</name>
    <name evidence="6" type="ORF">WG616_03345</name>
</gene>
<dbReference type="PANTHER" id="PTHR11061">
    <property type="entry name" value="RNA M5U METHYLTRANSFERASE"/>
    <property type="match status" value="1"/>
</dbReference>
<evidence type="ECO:0000313" key="6">
    <source>
        <dbReference type="EMBL" id="WXL28372.1"/>
    </source>
</evidence>
<organism evidence="6 7">
    <name type="scientific">[Mycoplasma] gypis</name>
    <dbReference type="NCBI Taxonomy" id="92404"/>
    <lineage>
        <taxon>Bacteria</taxon>
        <taxon>Bacillati</taxon>
        <taxon>Mycoplasmatota</taxon>
        <taxon>Mycoplasmoidales</taxon>
        <taxon>Metamycoplasmataceae</taxon>
        <taxon>Metamycoplasma</taxon>
    </lineage>
</organism>
<feature type="binding site" evidence="4">
    <location>
        <position position="372"/>
    </location>
    <ligand>
        <name>S-adenosyl-L-methionine</name>
        <dbReference type="ChEBI" id="CHEBI:59789"/>
    </ligand>
</feature>
<dbReference type="Pfam" id="PF05958">
    <property type="entry name" value="tRNA_U5-meth_tr"/>
    <property type="match status" value="1"/>
</dbReference>
<dbReference type="Pfam" id="PF01938">
    <property type="entry name" value="TRAM"/>
    <property type="match status" value="1"/>
</dbReference>
<dbReference type="SUPFAM" id="SSF53335">
    <property type="entry name" value="S-adenosyl-L-methionine-dependent methyltransferases"/>
    <property type="match status" value="1"/>
</dbReference>
<dbReference type="NCBIfam" id="TIGR00479">
    <property type="entry name" value="rumA"/>
    <property type="match status" value="1"/>
</dbReference>
<dbReference type="PROSITE" id="PS51687">
    <property type="entry name" value="SAM_MT_RNA_M5U"/>
    <property type="match status" value="1"/>
</dbReference>
<dbReference type="PROSITE" id="PS50926">
    <property type="entry name" value="TRAM"/>
    <property type="match status" value="1"/>
</dbReference>
<proteinExistence type="inferred from homology"/>
<evidence type="ECO:0000256" key="4">
    <source>
        <dbReference type="PROSITE-ProRule" id="PRU01024"/>
    </source>
</evidence>
<dbReference type="Gene3D" id="2.40.50.1070">
    <property type="match status" value="1"/>
</dbReference>
<evidence type="ECO:0000313" key="7">
    <source>
        <dbReference type="Proteomes" id="UP001460679"/>
    </source>
</evidence>
<dbReference type="InterPro" id="IPR029063">
    <property type="entry name" value="SAM-dependent_MTases_sf"/>
</dbReference>
<dbReference type="InterPro" id="IPR010280">
    <property type="entry name" value="U5_MeTrfase_fam"/>
</dbReference>
<feature type="domain" description="TRAM" evidence="5">
    <location>
        <begin position="1"/>
        <end position="60"/>
    </location>
</feature>
<feature type="binding site" evidence="4">
    <location>
        <position position="273"/>
    </location>
    <ligand>
        <name>S-adenosyl-L-methionine</name>
        <dbReference type="ChEBI" id="CHEBI:59789"/>
    </ligand>
</feature>